<keyword evidence="1" id="KW-0812">Transmembrane</keyword>
<dbReference type="Pfam" id="PF02470">
    <property type="entry name" value="MlaD"/>
    <property type="match status" value="1"/>
</dbReference>
<dbReference type="InterPro" id="IPR003399">
    <property type="entry name" value="Mce/MlaD"/>
</dbReference>
<keyword evidence="1" id="KW-0472">Membrane</keyword>
<dbReference type="EMBL" id="MIGZ01000026">
    <property type="protein sequence ID" value="ODQ95025.1"/>
    <property type="molecule type" value="Genomic_DNA"/>
</dbReference>
<name>A0A1E3RYM1_9MYCO</name>
<reference evidence="4" key="1">
    <citation type="submission" date="2016-09" db="EMBL/GenBank/DDBJ databases">
        <authorList>
            <person name="Greninger A.L."/>
            <person name="Jerome K.R."/>
            <person name="Mcnair B."/>
            <person name="Wallis C."/>
            <person name="Fang F."/>
        </authorList>
    </citation>
    <scope>NUCLEOTIDE SEQUENCE [LARGE SCALE GENOMIC DNA]</scope>
    <source>
        <strain evidence="4">M7</strain>
    </source>
</reference>
<dbReference type="PANTHER" id="PTHR33371:SF16">
    <property type="entry name" value="MCE-FAMILY PROTEIN MCE3F"/>
    <property type="match status" value="1"/>
</dbReference>
<evidence type="ECO:0000313" key="3">
    <source>
        <dbReference type="EMBL" id="ODQ95025.1"/>
    </source>
</evidence>
<evidence type="ECO:0000256" key="1">
    <source>
        <dbReference type="SAM" id="Phobius"/>
    </source>
</evidence>
<dbReference type="OrthoDB" id="4741753at2"/>
<dbReference type="RefSeq" id="WP_069404432.1">
    <property type="nucleotide sequence ID" value="NZ_MIGZ01000026.1"/>
</dbReference>
<accession>A0A1E3RYM1</accession>
<organism evidence="3 4">
    <name type="scientific">Mycolicibacterium holsaticum</name>
    <dbReference type="NCBI Taxonomy" id="152142"/>
    <lineage>
        <taxon>Bacteria</taxon>
        <taxon>Bacillati</taxon>
        <taxon>Actinomycetota</taxon>
        <taxon>Actinomycetes</taxon>
        <taxon>Mycobacteriales</taxon>
        <taxon>Mycobacteriaceae</taxon>
        <taxon>Mycolicibacterium</taxon>
    </lineage>
</organism>
<evidence type="ECO:0000313" key="4">
    <source>
        <dbReference type="Proteomes" id="UP000094243"/>
    </source>
</evidence>
<proteinExistence type="predicted"/>
<dbReference type="NCBIfam" id="TIGR00996">
    <property type="entry name" value="Mtu_fam_mce"/>
    <property type="match status" value="1"/>
</dbReference>
<sequence length="582" mass="61776">MFSRTARIQLWVFAVVTVISVGAIALLYVRIPARLGLGTYEVTANFVAGGGLYENANVTFRGVQAGRVEAVQLTNDGVSAHMRLNSDIKIPENSTATVKSVSAVGEQYVDFVPPADPSTEVLRNGATIPEGRTAIPQVVAEMLREADRLVSSLDNTRLRDLLREAFEAFNGAGPELARLIQSARVLIDEANAAWPQTSALIDQAGSLLEAQIRSGEDIRSLADGLARLTSEVAGADPQLRSLLATAPGAAAEANETFSGIRPSFPVLAANLANFGRVGVIYRKSIEQALVIFPALQASLLTIGGQLPADEGGKQDFKISINDPPPCNTGFLPPSEIRTPGDTTLRDLPTDLYCKVAQNDPMVVRGARNYPCQEFPGKRAPTIQLCRDPRGYVPIGNSPWRGPPVPIGTPMDVREDDTPEDGRNILPPNKFPYIPPENDPDPGYPVAPGLVPPGIQTGPGPAPHQPWPYIPPPNQGPPPPPLTAWIPPAPYPNAWPPPAVPPGWATNPPDVFAGPYGNVPPAPAPPPAAPSLPQASGAAYGTYDQNTGVFVDPAGGTGVYAPGVADMRPQENWVDLMLYPDDV</sequence>
<dbReference type="Proteomes" id="UP000094243">
    <property type="component" value="Unassembled WGS sequence"/>
</dbReference>
<dbReference type="PANTHER" id="PTHR33371">
    <property type="entry name" value="INTERMEMBRANE PHOSPHOLIPID TRANSPORT SYSTEM BINDING PROTEIN MLAD-RELATED"/>
    <property type="match status" value="1"/>
</dbReference>
<dbReference type="GO" id="GO:0005576">
    <property type="term" value="C:extracellular region"/>
    <property type="evidence" value="ECO:0007669"/>
    <property type="project" value="TreeGrafter"/>
</dbReference>
<evidence type="ECO:0000259" key="2">
    <source>
        <dbReference type="Pfam" id="PF02470"/>
    </source>
</evidence>
<protein>
    <submittedName>
        <fullName evidence="3">Mammalian cell entry protein</fullName>
    </submittedName>
</protein>
<keyword evidence="1" id="KW-1133">Transmembrane helix</keyword>
<dbReference type="AlphaFoldDB" id="A0A1E3RYM1"/>
<keyword evidence="4" id="KW-1185">Reference proteome</keyword>
<comment type="caution">
    <text evidence="3">The sequence shown here is derived from an EMBL/GenBank/DDBJ whole genome shotgun (WGS) entry which is preliminary data.</text>
</comment>
<feature type="domain" description="Mce/MlaD" evidence="2">
    <location>
        <begin position="39"/>
        <end position="114"/>
    </location>
</feature>
<dbReference type="InterPro" id="IPR052336">
    <property type="entry name" value="MlaD_Phospholipid_Transporter"/>
</dbReference>
<feature type="transmembrane region" description="Helical" evidence="1">
    <location>
        <begin position="12"/>
        <end position="31"/>
    </location>
</feature>
<dbReference type="InterPro" id="IPR005693">
    <property type="entry name" value="Mce"/>
</dbReference>
<gene>
    <name evidence="3" type="ORF">BHQ17_06645</name>
</gene>